<protein>
    <submittedName>
        <fullName evidence="2">Uncharacterized protein</fullName>
    </submittedName>
</protein>
<dbReference type="EMBL" id="MTYJ01000564">
    <property type="protein sequence ID" value="OWA55165.1"/>
    <property type="molecule type" value="Genomic_DNA"/>
</dbReference>
<dbReference type="AlphaFoldDB" id="A0A9X6NJF7"/>
<feature type="compositionally biased region" description="Basic and acidic residues" evidence="1">
    <location>
        <begin position="85"/>
        <end position="96"/>
    </location>
</feature>
<sequence>MTVLSARILARHAMKIAPRNCTVNVPTSGASPPPKHWQRRRIPHVNKKLLMSGHQLHAAYLIPRRGLATVSLPSWSPNKGSGKGEPGDKSADKDTQELLVPVNPSAEILKVRGALEYIADLVAWLAMPESKPEFQDFVRGRKYPQQEFARVSGRAKDFAKAFGGADPAFLRFWSSNGRPINWKSTSDRFQHVMGEKTLESAFDRIYSSSSRVIHSFNKLSPEDYRLRELSINLADCPLTDRELAAMMELLTALGYPVSL</sequence>
<organism evidence="2 3">
    <name type="scientific">Hypsibius exemplaris</name>
    <name type="common">Freshwater tardigrade</name>
    <dbReference type="NCBI Taxonomy" id="2072580"/>
    <lineage>
        <taxon>Eukaryota</taxon>
        <taxon>Metazoa</taxon>
        <taxon>Ecdysozoa</taxon>
        <taxon>Tardigrada</taxon>
        <taxon>Eutardigrada</taxon>
        <taxon>Parachela</taxon>
        <taxon>Hypsibioidea</taxon>
        <taxon>Hypsibiidae</taxon>
        <taxon>Hypsibius</taxon>
    </lineage>
</organism>
<proteinExistence type="predicted"/>
<dbReference type="Proteomes" id="UP000192578">
    <property type="component" value="Unassembled WGS sequence"/>
</dbReference>
<accession>A0A9X6NJF7</accession>
<feature type="region of interest" description="Disordered" evidence="1">
    <location>
        <begin position="72"/>
        <end position="97"/>
    </location>
</feature>
<keyword evidence="3" id="KW-1185">Reference proteome</keyword>
<evidence type="ECO:0000313" key="2">
    <source>
        <dbReference type="EMBL" id="OWA55165.1"/>
    </source>
</evidence>
<name>A0A9X6NJF7_HYPEX</name>
<evidence type="ECO:0000256" key="1">
    <source>
        <dbReference type="SAM" id="MobiDB-lite"/>
    </source>
</evidence>
<evidence type="ECO:0000313" key="3">
    <source>
        <dbReference type="Proteomes" id="UP000192578"/>
    </source>
</evidence>
<comment type="caution">
    <text evidence="2">The sequence shown here is derived from an EMBL/GenBank/DDBJ whole genome shotgun (WGS) entry which is preliminary data.</text>
</comment>
<gene>
    <name evidence="2" type="ORF">BV898_19552</name>
</gene>
<reference evidence="3" key="1">
    <citation type="submission" date="2017-01" db="EMBL/GenBank/DDBJ databases">
        <title>Comparative genomics of anhydrobiosis in the tardigrade Hypsibius dujardini.</title>
        <authorList>
            <person name="Yoshida Y."/>
            <person name="Koutsovoulos G."/>
            <person name="Laetsch D."/>
            <person name="Stevens L."/>
            <person name="Kumar S."/>
            <person name="Horikawa D."/>
            <person name="Ishino K."/>
            <person name="Komine S."/>
            <person name="Tomita M."/>
            <person name="Blaxter M."/>
            <person name="Arakawa K."/>
        </authorList>
    </citation>
    <scope>NUCLEOTIDE SEQUENCE [LARGE SCALE GENOMIC DNA]</scope>
    <source>
        <strain evidence="3">Z151</strain>
    </source>
</reference>